<dbReference type="EMBL" id="QGDJ01000004">
    <property type="protein sequence ID" value="PWJ19287.1"/>
    <property type="molecule type" value="Genomic_DNA"/>
</dbReference>
<dbReference type="EMBL" id="UETC01000004">
    <property type="protein sequence ID" value="SSA45949.1"/>
    <property type="molecule type" value="Genomic_DNA"/>
</dbReference>
<evidence type="ECO:0000313" key="3">
    <source>
        <dbReference type="EMBL" id="SSA45949.1"/>
    </source>
</evidence>
<evidence type="ECO:0000313" key="2">
    <source>
        <dbReference type="EMBL" id="PWJ19287.1"/>
    </source>
</evidence>
<feature type="signal peptide" evidence="1">
    <location>
        <begin position="1"/>
        <end position="20"/>
    </location>
</feature>
<dbReference type="Proteomes" id="UP000245839">
    <property type="component" value="Unassembled WGS sequence"/>
</dbReference>
<reference evidence="2 4" key="3">
    <citation type="submission" date="2018-03" db="EMBL/GenBank/DDBJ databases">
        <title>Genomic Encyclopedia of Archaeal and Bacterial Type Strains, Phase II (KMG-II): from individual species to whole genera.</title>
        <authorList>
            <person name="Goeker M."/>
        </authorList>
    </citation>
    <scope>NUCLEOTIDE SEQUENCE [LARGE SCALE GENOMIC DNA]</scope>
    <source>
        <strain evidence="2 4">DSM 25227</strain>
    </source>
</reference>
<organism evidence="3 5">
    <name type="scientific">Jannaschia seohaensis</name>
    <dbReference type="NCBI Taxonomy" id="475081"/>
    <lineage>
        <taxon>Bacteria</taxon>
        <taxon>Pseudomonadati</taxon>
        <taxon>Pseudomonadota</taxon>
        <taxon>Alphaproteobacteria</taxon>
        <taxon>Rhodobacterales</taxon>
        <taxon>Roseobacteraceae</taxon>
        <taxon>Jannaschia</taxon>
    </lineage>
</organism>
<feature type="chain" id="PRO_5044071897" evidence="1">
    <location>
        <begin position="21"/>
        <end position="118"/>
    </location>
</feature>
<evidence type="ECO:0000313" key="4">
    <source>
        <dbReference type="Proteomes" id="UP000245839"/>
    </source>
</evidence>
<dbReference type="RefSeq" id="WP_109564389.1">
    <property type="nucleotide sequence ID" value="NZ_QGDJ01000004.1"/>
</dbReference>
<dbReference type="AlphaFoldDB" id="A0A2Y9AUK6"/>
<gene>
    <name evidence="2" type="ORF">BCF38_104221</name>
    <name evidence="3" type="ORF">SAMN05421539_104221</name>
</gene>
<proteinExistence type="predicted"/>
<evidence type="ECO:0000313" key="5">
    <source>
        <dbReference type="Proteomes" id="UP000251571"/>
    </source>
</evidence>
<sequence>MKLLALAALAAATLSTAAQADFARITSEEMFRANIADRTLVDEFGGTRLFGGNGGLGGRQDSSVITGGWIWHEGALCHRTRIDGIEVEQDCALLWMRGNTVVMQTKRGRSTETVWKVH</sequence>
<keyword evidence="4" id="KW-1185">Reference proteome</keyword>
<evidence type="ECO:0000256" key="1">
    <source>
        <dbReference type="SAM" id="SignalP"/>
    </source>
</evidence>
<protein>
    <submittedName>
        <fullName evidence="3">Uncharacterized protein</fullName>
    </submittedName>
</protein>
<keyword evidence="1" id="KW-0732">Signal</keyword>
<dbReference type="Proteomes" id="UP000251571">
    <property type="component" value="Unassembled WGS sequence"/>
</dbReference>
<reference evidence="5" key="1">
    <citation type="submission" date="2016-10" db="EMBL/GenBank/DDBJ databases">
        <authorList>
            <person name="Varghese N."/>
            <person name="Submissions S."/>
        </authorList>
    </citation>
    <scope>NUCLEOTIDE SEQUENCE [LARGE SCALE GENOMIC DNA]</scope>
    <source>
        <strain evidence="5">DSM 25227</strain>
    </source>
</reference>
<reference evidence="3" key="2">
    <citation type="submission" date="2016-10" db="EMBL/GenBank/DDBJ databases">
        <authorList>
            <person name="Cai Z."/>
        </authorList>
    </citation>
    <scope>NUCLEOTIDE SEQUENCE [LARGE SCALE GENOMIC DNA]</scope>
    <source>
        <strain evidence="3">DSM 25227</strain>
    </source>
</reference>
<dbReference type="OrthoDB" id="7659139at2"/>
<name>A0A2Y9AUK6_9RHOB</name>
<accession>A0A2Y9AUK6</accession>